<evidence type="ECO:0000256" key="18">
    <source>
        <dbReference type="SAM" id="SignalP"/>
    </source>
</evidence>
<feature type="signal peptide" evidence="18">
    <location>
        <begin position="1"/>
        <end position="22"/>
    </location>
</feature>
<evidence type="ECO:0000256" key="2">
    <source>
        <dbReference type="ARBA" id="ARBA00001970"/>
    </source>
</evidence>
<evidence type="ECO:0000256" key="11">
    <source>
        <dbReference type="ARBA" id="ARBA00023180"/>
    </source>
</evidence>
<evidence type="ECO:0000256" key="16">
    <source>
        <dbReference type="PIRSR" id="PIRSR600823-5"/>
    </source>
</evidence>
<dbReference type="InParanoid" id="M1BVU0"/>
<dbReference type="PANTHER" id="PTHR31235">
    <property type="entry name" value="PEROXIDASE 25-RELATED"/>
    <property type="match status" value="1"/>
</dbReference>
<dbReference type="PRINTS" id="PR00458">
    <property type="entry name" value="PEROXIDASE"/>
</dbReference>
<feature type="binding site" evidence="14">
    <location>
        <position position="85"/>
    </location>
    <ligand>
        <name>Ca(2+)</name>
        <dbReference type="ChEBI" id="CHEBI:29108"/>
        <label>1</label>
    </ligand>
</feature>
<dbReference type="PROSITE" id="PS00436">
    <property type="entry name" value="PEROXIDASE_2"/>
    <property type="match status" value="1"/>
</dbReference>
<keyword evidence="18" id="KW-0732">Signal</keyword>
<evidence type="ECO:0000256" key="13">
    <source>
        <dbReference type="PIRSR" id="PIRSR600823-2"/>
    </source>
</evidence>
<name>M1BVU0_SOLTU</name>
<dbReference type="PROSITE" id="PS50873">
    <property type="entry name" value="PEROXIDASE_4"/>
    <property type="match status" value="1"/>
</dbReference>
<organism evidence="20 21">
    <name type="scientific">Solanum tuberosum</name>
    <name type="common">Potato</name>
    <dbReference type="NCBI Taxonomy" id="4113"/>
    <lineage>
        <taxon>Eukaryota</taxon>
        <taxon>Viridiplantae</taxon>
        <taxon>Streptophyta</taxon>
        <taxon>Embryophyta</taxon>
        <taxon>Tracheophyta</taxon>
        <taxon>Spermatophyta</taxon>
        <taxon>Magnoliopsida</taxon>
        <taxon>eudicotyledons</taxon>
        <taxon>Gunneridae</taxon>
        <taxon>Pentapetalae</taxon>
        <taxon>asterids</taxon>
        <taxon>lamiids</taxon>
        <taxon>Solanales</taxon>
        <taxon>Solanaceae</taxon>
        <taxon>Solanoideae</taxon>
        <taxon>Solaneae</taxon>
        <taxon>Solanum</taxon>
    </lineage>
</organism>
<dbReference type="CDD" id="cd00693">
    <property type="entry name" value="secretory_peroxidase"/>
    <property type="match status" value="1"/>
</dbReference>
<feature type="site" description="Transition state stabilizer" evidence="15">
    <location>
        <position position="59"/>
    </location>
</feature>
<dbReference type="GO" id="GO:0042744">
    <property type="term" value="P:hydrogen peroxide catabolic process"/>
    <property type="evidence" value="ECO:0007669"/>
    <property type="project" value="InterPro"/>
</dbReference>
<evidence type="ECO:0000256" key="3">
    <source>
        <dbReference type="ARBA" id="ARBA00012313"/>
    </source>
</evidence>
<dbReference type="InterPro" id="IPR002016">
    <property type="entry name" value="Haem_peroxidase"/>
</dbReference>
<dbReference type="Pfam" id="PF00141">
    <property type="entry name" value="peroxidase"/>
    <property type="match status" value="1"/>
</dbReference>
<keyword evidence="11" id="KW-0325">Glycoprotein</keyword>
<dbReference type="HOGENOM" id="CLU_010543_0_3_1"/>
<protein>
    <recommendedName>
        <fullName evidence="3">peroxidase</fullName>
        <ecNumber evidence="3">1.11.1.7</ecNumber>
    </recommendedName>
</protein>
<evidence type="ECO:0000256" key="6">
    <source>
        <dbReference type="ARBA" id="ARBA00022723"/>
    </source>
</evidence>
<feature type="domain" description="Plant heme peroxidase family profile" evidence="19">
    <location>
        <begin position="22"/>
        <end position="194"/>
    </location>
</feature>
<sequence length="241" mass="26599">MATLKFLCFLILQLFLVANCEGVEVGFYNETCPNVEIILKETTKHYISIAPTLAAPLLRMHFHDCFVRGCDGSVLLNSTKGNKTEKDEIPNQSLRGFQVIDATKSALEKECPGIVSCSDILALTARDAVSMINGPTWPVPLGRRDGIVLILLEASKNLPTPFDNFTTLKTTFGALGLNVKDLVVLSALLTNTQTKDYVLSQLYLHGSTFFKDFGESMVKMRQIGVLTGKAGEIRKHRAFRN</sequence>
<keyword evidence="9" id="KW-0408">Iron</keyword>
<dbReference type="Gramene" id="PGSC0003DMT400054080">
    <property type="protein sequence ID" value="PGSC0003DMT400054080"/>
    <property type="gene ID" value="PGSC0003DMG400020975"/>
</dbReference>
<evidence type="ECO:0000313" key="21">
    <source>
        <dbReference type="Proteomes" id="UP000011115"/>
    </source>
</evidence>
<comment type="cofactor">
    <cofactor evidence="2">
        <name>heme b</name>
        <dbReference type="ChEBI" id="CHEBI:60344"/>
    </cofactor>
</comment>
<comment type="cofactor">
    <cofactor evidence="14">
        <name>Ca(2+)</name>
        <dbReference type="ChEBI" id="CHEBI:29108"/>
    </cofactor>
    <text evidence="14">Binds 2 calcium ions per subunit.</text>
</comment>
<feature type="binding site" evidence="14">
    <location>
        <position position="71"/>
    </location>
    <ligand>
        <name>Ca(2+)</name>
        <dbReference type="ChEBI" id="CHEBI:29108"/>
        <label>1</label>
    </ligand>
</feature>
<dbReference type="EnsemblPlants" id="PGSC0003DMT400054080">
    <property type="protein sequence ID" value="PGSC0003DMT400054080"/>
    <property type="gene ID" value="PGSC0003DMG400020975"/>
</dbReference>
<feature type="disulfide bond" evidence="16">
    <location>
        <begin position="65"/>
        <end position="70"/>
    </location>
</feature>
<dbReference type="GO" id="GO:0006979">
    <property type="term" value="P:response to oxidative stress"/>
    <property type="evidence" value="ECO:0007669"/>
    <property type="project" value="InterPro"/>
</dbReference>
<dbReference type="GO" id="GO:0140825">
    <property type="term" value="F:lactoperoxidase activity"/>
    <property type="evidence" value="ECO:0007669"/>
    <property type="project" value="UniProtKB-EC"/>
</dbReference>
<dbReference type="OMA" id="MAQLEMD"/>
<dbReference type="InterPro" id="IPR033905">
    <property type="entry name" value="Secretory_peroxidase"/>
</dbReference>
<keyword evidence="6 14" id="KW-0479">Metal-binding</keyword>
<comment type="catalytic activity">
    <reaction evidence="1">
        <text>2 a phenolic donor + H2O2 = 2 a phenolic radical donor + 2 H2O</text>
        <dbReference type="Rhea" id="RHEA:56136"/>
        <dbReference type="ChEBI" id="CHEBI:15377"/>
        <dbReference type="ChEBI" id="CHEBI:16240"/>
        <dbReference type="ChEBI" id="CHEBI:139520"/>
        <dbReference type="ChEBI" id="CHEBI:139521"/>
        <dbReference type="EC" id="1.11.1.7"/>
    </reaction>
</comment>
<evidence type="ECO:0000256" key="8">
    <source>
        <dbReference type="ARBA" id="ARBA00023002"/>
    </source>
</evidence>
<evidence type="ECO:0000256" key="4">
    <source>
        <dbReference type="ARBA" id="ARBA00022559"/>
    </source>
</evidence>
<keyword evidence="7 14" id="KW-0106">Calcium</keyword>
<feature type="binding site" evidence="13">
    <location>
        <position position="159"/>
    </location>
    <ligand>
        <name>substrate</name>
    </ligand>
</feature>
<dbReference type="AlphaFoldDB" id="M1BVU0"/>
<dbReference type="InterPro" id="IPR010255">
    <property type="entry name" value="Haem_peroxidase_sf"/>
</dbReference>
<feature type="binding site" evidence="14">
    <location>
        <position position="73"/>
    </location>
    <ligand>
        <name>Ca(2+)</name>
        <dbReference type="ChEBI" id="CHEBI:29108"/>
        <label>1</label>
    </ligand>
</feature>
<dbReference type="GO" id="GO:0006950">
    <property type="term" value="P:response to stress"/>
    <property type="evidence" value="ECO:0000318"/>
    <property type="project" value="GO_Central"/>
</dbReference>
<dbReference type="GO" id="GO:0020037">
    <property type="term" value="F:heme binding"/>
    <property type="evidence" value="ECO:0007669"/>
    <property type="project" value="InterPro"/>
</dbReference>
<keyword evidence="10 16" id="KW-1015">Disulfide bond</keyword>
<evidence type="ECO:0000256" key="15">
    <source>
        <dbReference type="PIRSR" id="PIRSR600823-4"/>
    </source>
</evidence>
<dbReference type="InterPro" id="IPR019794">
    <property type="entry name" value="Peroxidases_AS"/>
</dbReference>
<dbReference type="GO" id="GO:0004601">
    <property type="term" value="F:peroxidase activity"/>
    <property type="evidence" value="ECO:0000318"/>
    <property type="project" value="GO_Central"/>
</dbReference>
<feature type="binding site" evidence="14">
    <location>
        <position position="190"/>
    </location>
    <ligand>
        <name>Ca(2+)</name>
        <dbReference type="ChEBI" id="CHEBI:29108"/>
        <label>2</label>
    </ligand>
</feature>
<reference evidence="20" key="2">
    <citation type="submission" date="2015-06" db="UniProtKB">
        <authorList>
            <consortium name="EnsemblPlants"/>
        </authorList>
    </citation>
    <scope>IDENTIFICATION</scope>
    <source>
        <strain evidence="20">DM1-3 516 R44</strain>
    </source>
</reference>
<feature type="disulfide bond" evidence="16">
    <location>
        <begin position="32"/>
        <end position="111"/>
    </location>
</feature>
<keyword evidence="8" id="KW-0560">Oxidoreductase</keyword>
<evidence type="ECO:0000259" key="19">
    <source>
        <dbReference type="PROSITE" id="PS50873"/>
    </source>
</evidence>
<accession>M1BVU0</accession>
<evidence type="ECO:0000256" key="12">
    <source>
        <dbReference type="PIRSR" id="PIRSR600823-1"/>
    </source>
</evidence>
<evidence type="ECO:0000256" key="5">
    <source>
        <dbReference type="ARBA" id="ARBA00022617"/>
    </source>
</evidence>
<dbReference type="PaxDb" id="4113-PGSC0003DMT400054080"/>
<dbReference type="Proteomes" id="UP000011115">
    <property type="component" value="Unassembled WGS sequence"/>
</dbReference>
<evidence type="ECO:0000256" key="1">
    <source>
        <dbReference type="ARBA" id="ARBA00000189"/>
    </source>
</evidence>
<keyword evidence="5" id="KW-0349">Heme</keyword>
<dbReference type="FunFam" id="1.10.520.10:FF:000001">
    <property type="entry name" value="Peroxidase"/>
    <property type="match status" value="1"/>
</dbReference>
<dbReference type="EC" id="1.11.1.7" evidence="3"/>
<feature type="active site" description="Proton acceptor" evidence="12">
    <location>
        <position position="63"/>
    </location>
</feature>
<feature type="binding site" evidence="14">
    <location>
        <position position="67"/>
    </location>
    <ligand>
        <name>Ca(2+)</name>
        <dbReference type="ChEBI" id="CHEBI:29108"/>
        <label>1</label>
    </ligand>
</feature>
<keyword evidence="4" id="KW-0575">Peroxidase</keyword>
<keyword evidence="21" id="KW-1185">Reference proteome</keyword>
<evidence type="ECO:0000313" key="20">
    <source>
        <dbReference type="EnsemblPlants" id="PGSC0003DMT400054080"/>
    </source>
</evidence>
<evidence type="ECO:0000256" key="17">
    <source>
        <dbReference type="RuleBase" id="RU004241"/>
    </source>
</evidence>
<dbReference type="eggNOG" id="ENOG502QQVF">
    <property type="taxonomic scope" value="Eukaryota"/>
</dbReference>
<evidence type="ECO:0000256" key="9">
    <source>
        <dbReference type="ARBA" id="ARBA00023004"/>
    </source>
</evidence>
<feature type="binding site" evidence="14">
    <location>
        <position position="69"/>
    </location>
    <ligand>
        <name>Ca(2+)</name>
        <dbReference type="ChEBI" id="CHEBI:29108"/>
        <label>1</label>
    </ligand>
</feature>
<feature type="chain" id="PRO_5004012534" description="peroxidase" evidence="18">
    <location>
        <begin position="23"/>
        <end position="241"/>
    </location>
</feature>
<dbReference type="SUPFAM" id="SSF48113">
    <property type="entry name" value="Heme-dependent peroxidases"/>
    <property type="match status" value="1"/>
</dbReference>
<proteinExistence type="inferred from homology"/>
<comment type="similarity">
    <text evidence="17">Belongs to the peroxidase family.</text>
</comment>
<dbReference type="InterPro" id="IPR000823">
    <property type="entry name" value="Peroxidase_pln"/>
</dbReference>
<dbReference type="GO" id="GO:0009505">
    <property type="term" value="C:plant-type cell wall"/>
    <property type="evidence" value="ECO:0000318"/>
    <property type="project" value="GO_Central"/>
</dbReference>
<evidence type="ECO:0000256" key="10">
    <source>
        <dbReference type="ARBA" id="ARBA00023157"/>
    </source>
</evidence>
<dbReference type="PRINTS" id="PR00461">
    <property type="entry name" value="PLPEROXIDASE"/>
</dbReference>
<evidence type="ECO:0000256" key="14">
    <source>
        <dbReference type="PIRSR" id="PIRSR600823-3"/>
    </source>
</evidence>
<dbReference type="Gene3D" id="1.10.420.10">
    <property type="entry name" value="Peroxidase, domain 2"/>
    <property type="match status" value="2"/>
</dbReference>
<evidence type="ECO:0000256" key="7">
    <source>
        <dbReference type="ARBA" id="ARBA00022837"/>
    </source>
</evidence>
<reference evidence="21" key="1">
    <citation type="journal article" date="2011" name="Nature">
        <title>Genome sequence and analysis of the tuber crop potato.</title>
        <authorList>
            <consortium name="The Potato Genome Sequencing Consortium"/>
        </authorList>
    </citation>
    <scope>NUCLEOTIDE SEQUENCE [LARGE SCALE GENOMIC DNA]</scope>
    <source>
        <strain evidence="21">cv. DM1-3 516 R44</strain>
    </source>
</reference>
<dbReference type="GO" id="GO:0046872">
    <property type="term" value="F:metal ion binding"/>
    <property type="evidence" value="ECO:0007669"/>
    <property type="project" value="UniProtKB-KW"/>
</dbReference>
<feature type="binding site" evidence="14">
    <location>
        <position position="64"/>
    </location>
    <ligand>
        <name>Ca(2+)</name>
        <dbReference type="ChEBI" id="CHEBI:29108"/>
        <label>1</label>
    </ligand>
</feature>
<dbReference type="Gene3D" id="1.10.520.10">
    <property type="match status" value="2"/>
</dbReference>